<dbReference type="InterPro" id="IPR044149">
    <property type="entry name" value="Nitrilases_CHs"/>
</dbReference>
<evidence type="ECO:0000256" key="1">
    <source>
        <dbReference type="ARBA" id="ARBA00008129"/>
    </source>
</evidence>
<dbReference type="AlphaFoldDB" id="A0A6G1KXB5"/>
<keyword evidence="2 7" id="KW-0378">Hydrolase</keyword>
<dbReference type="EMBL" id="ML995897">
    <property type="protein sequence ID" value="KAF2765237.1"/>
    <property type="molecule type" value="Genomic_DNA"/>
</dbReference>
<dbReference type="InterPro" id="IPR003010">
    <property type="entry name" value="C-N_Hydrolase"/>
</dbReference>
<dbReference type="Gene3D" id="3.60.110.10">
    <property type="entry name" value="Carbon-nitrogen hydrolase"/>
    <property type="match status" value="1"/>
</dbReference>
<sequence>MASSAKPASTLRVAVTQHEPVWLDLDKAVDKTIKVVAEAAEAGAKLVVFPECWIPGYPAWIWSRPVDFDLGTKYVENCLSINSPQMKNIQDAAAAHSINIGLGFSERDGDSVYIAQALIDETGAIQMQRRKMKPTHMERTVFGDASGNCLASVVELPSAGGVKVGSLSCWEHIQPLLKYYTFSQHEQVHIAAWPPLDPFVQGSPGLWSMSIEGCRNLSQTYAAESQSFVLHCTTVLTDAGIELMKTAGSPIMGSAITGSSAIIGPDGRILSAAETPNEQLIIADLDLSQVTKTKTFADASGHYSRPDMLWLGADPTVKPVVRISKQTA</sequence>
<dbReference type="SUPFAM" id="SSF56317">
    <property type="entry name" value="Carbon-nitrogen hydrolase"/>
    <property type="match status" value="1"/>
</dbReference>
<dbReference type="Proteomes" id="UP000799436">
    <property type="component" value="Unassembled WGS sequence"/>
</dbReference>
<organism evidence="7 8">
    <name type="scientific">Teratosphaeria nubilosa</name>
    <dbReference type="NCBI Taxonomy" id="161662"/>
    <lineage>
        <taxon>Eukaryota</taxon>
        <taxon>Fungi</taxon>
        <taxon>Dikarya</taxon>
        <taxon>Ascomycota</taxon>
        <taxon>Pezizomycotina</taxon>
        <taxon>Dothideomycetes</taxon>
        <taxon>Dothideomycetidae</taxon>
        <taxon>Mycosphaerellales</taxon>
        <taxon>Teratosphaeriaceae</taxon>
        <taxon>Teratosphaeria</taxon>
    </lineage>
</organism>
<dbReference type="InterPro" id="IPR000132">
    <property type="entry name" value="Nitrilase/CN_hydratase_CS"/>
</dbReference>
<evidence type="ECO:0000256" key="4">
    <source>
        <dbReference type="ARBA" id="ARBA00039045"/>
    </source>
</evidence>
<reference evidence="7" key="1">
    <citation type="journal article" date="2020" name="Stud. Mycol.">
        <title>101 Dothideomycetes genomes: a test case for predicting lifestyles and emergence of pathogens.</title>
        <authorList>
            <person name="Haridas S."/>
            <person name="Albert R."/>
            <person name="Binder M."/>
            <person name="Bloem J."/>
            <person name="Labutti K."/>
            <person name="Salamov A."/>
            <person name="Andreopoulos B."/>
            <person name="Baker S."/>
            <person name="Barry K."/>
            <person name="Bills G."/>
            <person name="Bluhm B."/>
            <person name="Cannon C."/>
            <person name="Castanera R."/>
            <person name="Culley D."/>
            <person name="Daum C."/>
            <person name="Ezra D."/>
            <person name="Gonzalez J."/>
            <person name="Henrissat B."/>
            <person name="Kuo A."/>
            <person name="Liang C."/>
            <person name="Lipzen A."/>
            <person name="Lutzoni F."/>
            <person name="Magnuson J."/>
            <person name="Mondo S."/>
            <person name="Nolan M."/>
            <person name="Ohm R."/>
            <person name="Pangilinan J."/>
            <person name="Park H.-J."/>
            <person name="Ramirez L."/>
            <person name="Alfaro M."/>
            <person name="Sun H."/>
            <person name="Tritt A."/>
            <person name="Yoshinaga Y."/>
            <person name="Zwiers L.-H."/>
            <person name="Turgeon B."/>
            <person name="Goodwin S."/>
            <person name="Spatafora J."/>
            <person name="Crous P."/>
            <person name="Grigoriev I."/>
        </authorList>
    </citation>
    <scope>NUCLEOTIDE SEQUENCE</scope>
    <source>
        <strain evidence="7">CBS 116005</strain>
    </source>
</reference>
<gene>
    <name evidence="7" type="ORF">EJ03DRAFT_300518</name>
</gene>
<dbReference type="PANTHER" id="PTHR46044:SF14">
    <property type="entry name" value="ARYLACETONITRILASE"/>
    <property type="match status" value="1"/>
</dbReference>
<dbReference type="OrthoDB" id="10250282at2759"/>
<evidence type="ECO:0000313" key="7">
    <source>
        <dbReference type="EMBL" id="KAF2765237.1"/>
    </source>
</evidence>
<dbReference type="PROSITE" id="PS50263">
    <property type="entry name" value="CN_HYDROLASE"/>
    <property type="match status" value="1"/>
</dbReference>
<keyword evidence="8" id="KW-1185">Reference proteome</keyword>
<dbReference type="PANTHER" id="PTHR46044">
    <property type="entry name" value="NITRILASE"/>
    <property type="match status" value="1"/>
</dbReference>
<comment type="catalytic activity">
    <reaction evidence="3">
        <text>a nitrile + 2 H2O = a carboxylate + NH4(+)</text>
        <dbReference type="Rhea" id="RHEA:21724"/>
        <dbReference type="ChEBI" id="CHEBI:15377"/>
        <dbReference type="ChEBI" id="CHEBI:18379"/>
        <dbReference type="ChEBI" id="CHEBI:28938"/>
        <dbReference type="ChEBI" id="CHEBI:29067"/>
        <dbReference type="EC" id="3.5.5.1"/>
    </reaction>
</comment>
<protein>
    <recommendedName>
        <fullName evidence="4">nitrilase</fullName>
        <ecNumber evidence="4">3.5.5.1</ecNumber>
    </recommendedName>
</protein>
<evidence type="ECO:0000256" key="2">
    <source>
        <dbReference type="ARBA" id="ARBA00022801"/>
    </source>
</evidence>
<dbReference type="CDD" id="cd07564">
    <property type="entry name" value="nitrilases_CHs"/>
    <property type="match status" value="1"/>
</dbReference>
<dbReference type="Pfam" id="PF00795">
    <property type="entry name" value="CN_hydrolase"/>
    <property type="match status" value="1"/>
</dbReference>
<proteinExistence type="inferred from homology"/>
<feature type="domain" description="CN hydrolase" evidence="6">
    <location>
        <begin position="11"/>
        <end position="287"/>
    </location>
</feature>
<comment type="similarity">
    <text evidence="1">Belongs to the carbon-nitrogen hydrolase superfamily. Nitrilase family.</text>
</comment>
<evidence type="ECO:0000313" key="8">
    <source>
        <dbReference type="Proteomes" id="UP000799436"/>
    </source>
</evidence>
<dbReference type="EC" id="3.5.5.1" evidence="4"/>
<dbReference type="InterPro" id="IPR036526">
    <property type="entry name" value="C-N_Hydrolase_sf"/>
</dbReference>
<feature type="active site" description="Proton acceptor" evidence="5">
    <location>
        <position position="51"/>
    </location>
</feature>
<dbReference type="GO" id="GO:0000257">
    <property type="term" value="F:nitrilase activity"/>
    <property type="evidence" value="ECO:0007669"/>
    <property type="project" value="UniProtKB-EC"/>
</dbReference>
<evidence type="ECO:0000256" key="5">
    <source>
        <dbReference type="PROSITE-ProRule" id="PRU10139"/>
    </source>
</evidence>
<accession>A0A6G1KXB5</accession>
<evidence type="ECO:0000256" key="3">
    <source>
        <dbReference type="ARBA" id="ARBA00036406"/>
    </source>
</evidence>
<dbReference type="GO" id="GO:0016836">
    <property type="term" value="F:hydro-lyase activity"/>
    <property type="evidence" value="ECO:0007669"/>
    <property type="project" value="UniProtKB-ARBA"/>
</dbReference>
<evidence type="ECO:0000259" key="6">
    <source>
        <dbReference type="PROSITE" id="PS50263"/>
    </source>
</evidence>
<name>A0A6G1KXB5_9PEZI</name>
<dbReference type="PROSITE" id="PS00920">
    <property type="entry name" value="NITRIL_CHT_1"/>
    <property type="match status" value="1"/>
</dbReference>